<dbReference type="InterPro" id="IPR014721">
    <property type="entry name" value="Ribsml_uS5_D2-typ_fold_subgr"/>
</dbReference>
<dbReference type="SUPFAM" id="SSF54211">
    <property type="entry name" value="Ribosomal protein S5 domain 2-like"/>
    <property type="match status" value="1"/>
</dbReference>
<dbReference type="InterPro" id="IPR009022">
    <property type="entry name" value="EFG_III"/>
</dbReference>
<feature type="non-terminal residue" evidence="5">
    <location>
        <position position="1"/>
    </location>
</feature>
<dbReference type="InterPro" id="IPR041095">
    <property type="entry name" value="EFG_II"/>
</dbReference>
<keyword evidence="1" id="KW-0547">Nucleotide-binding</keyword>
<organism evidence="5">
    <name type="scientific">marine sediment metagenome</name>
    <dbReference type="NCBI Taxonomy" id="412755"/>
    <lineage>
        <taxon>unclassified sequences</taxon>
        <taxon>metagenomes</taxon>
        <taxon>ecological metagenomes</taxon>
    </lineage>
</organism>
<dbReference type="Gene3D" id="3.40.50.300">
    <property type="entry name" value="P-loop containing nucleotide triphosphate hydrolases"/>
    <property type="match status" value="1"/>
</dbReference>
<dbReference type="InterPro" id="IPR020568">
    <property type="entry name" value="Ribosomal_Su5_D2-typ_SF"/>
</dbReference>
<dbReference type="GO" id="GO:0032790">
    <property type="term" value="P:ribosome disassembly"/>
    <property type="evidence" value="ECO:0007669"/>
    <property type="project" value="TreeGrafter"/>
</dbReference>
<dbReference type="InterPro" id="IPR009000">
    <property type="entry name" value="Transl_B-barrel_sf"/>
</dbReference>
<gene>
    <name evidence="5" type="ORF">S06H3_05195</name>
</gene>
<dbReference type="FunFam" id="2.40.30.10:FF:000006">
    <property type="entry name" value="Elongation factor G"/>
    <property type="match status" value="1"/>
</dbReference>
<dbReference type="Pfam" id="PF00679">
    <property type="entry name" value="EFG_C"/>
    <property type="match status" value="1"/>
</dbReference>
<keyword evidence="2" id="KW-0342">GTP-binding</keyword>
<evidence type="ECO:0000259" key="3">
    <source>
        <dbReference type="SMART" id="SM00838"/>
    </source>
</evidence>
<evidence type="ECO:0000313" key="5">
    <source>
        <dbReference type="EMBL" id="GAI01259.1"/>
    </source>
</evidence>
<dbReference type="PANTHER" id="PTHR43261">
    <property type="entry name" value="TRANSLATION ELONGATION FACTOR G-RELATED"/>
    <property type="match status" value="1"/>
</dbReference>
<dbReference type="Pfam" id="PF14492">
    <property type="entry name" value="EFG_III"/>
    <property type="match status" value="1"/>
</dbReference>
<dbReference type="GO" id="GO:0005525">
    <property type="term" value="F:GTP binding"/>
    <property type="evidence" value="ECO:0007669"/>
    <property type="project" value="UniProtKB-KW"/>
</dbReference>
<dbReference type="InterPro" id="IPR035649">
    <property type="entry name" value="EFG_V"/>
</dbReference>
<dbReference type="NCBIfam" id="NF009381">
    <property type="entry name" value="PRK12740.1-5"/>
    <property type="match status" value="1"/>
</dbReference>
<dbReference type="InterPro" id="IPR027417">
    <property type="entry name" value="P-loop_NTPase"/>
</dbReference>
<dbReference type="GO" id="GO:0003746">
    <property type="term" value="F:translation elongation factor activity"/>
    <property type="evidence" value="ECO:0007669"/>
    <property type="project" value="InterPro"/>
</dbReference>
<sequence length="463" mass="50800">KPVFEEEEIPGELKDQVEDYRKELVEAVAEFDDELLMKYLDGETLTNEEITSCLKQGIKERKIVPILCGSATINLGIEPLLDFIAEYLPSPADMPPVTAKNVKTSSEELVKNSIDSPFSAFVFKTVADPYVGNLTYFRVYSGKLPEDSNVYNSSKSVDSKVGKIYKMQGKNQNSVPEICAGDIAAVAKLKNTTTGDTLCDKVNPVLFEKIEYPEPIMLLAISPKTKGDEDKLSTAISRIIDEDPTVKVYRDENTGETILAGMGESHLGVIIDTMESKFGVEVEKSTPKVGYKETIRKKVQVEGKYKKQSGGRGQYGHCFLELEPKGRGEGFEFVDKIVGGVIPRQYRPAVEKGIVGAMKKGVLAGYPTIDMKATVYDGSYHPVDSSEMAFKVAGSLAFKKGAAQAEPVLLEPIMDIEVIVPKEYMGDIIGDLNSKRGKIMGMEESSTGKQGIKAKVPQAEIFK</sequence>
<protein>
    <recommendedName>
        <fullName evidence="6">Translation elongation factor EFG/EF2 domain-containing protein</fullName>
    </recommendedName>
</protein>
<dbReference type="Gene3D" id="3.30.230.10">
    <property type="match status" value="1"/>
</dbReference>
<evidence type="ECO:0008006" key="6">
    <source>
        <dbReference type="Google" id="ProtNLM"/>
    </source>
</evidence>
<feature type="domain" description="Translation elongation factor EFG/EF2" evidence="4">
    <location>
        <begin position="288"/>
        <end position="406"/>
    </location>
</feature>
<accession>X1M4E4</accession>
<comment type="caution">
    <text evidence="5">The sequence shown here is derived from an EMBL/GenBank/DDBJ whole genome shotgun (WGS) entry which is preliminary data.</text>
</comment>
<dbReference type="FunFam" id="3.30.70.240:FF:000001">
    <property type="entry name" value="Elongation factor G"/>
    <property type="match status" value="1"/>
</dbReference>
<dbReference type="SUPFAM" id="SSF54980">
    <property type="entry name" value="EF-G C-terminal domain-like"/>
    <property type="match status" value="2"/>
</dbReference>
<name>X1M4E4_9ZZZZ</name>
<dbReference type="Pfam" id="PF22042">
    <property type="entry name" value="EF-G_D2"/>
    <property type="match status" value="1"/>
</dbReference>
<dbReference type="CDD" id="cd03713">
    <property type="entry name" value="EFG_mtEFG_C"/>
    <property type="match status" value="1"/>
</dbReference>
<dbReference type="CDD" id="cd01434">
    <property type="entry name" value="EFG_mtEFG1_IV"/>
    <property type="match status" value="1"/>
</dbReference>
<dbReference type="InterPro" id="IPR035647">
    <property type="entry name" value="EFG_III/V"/>
</dbReference>
<evidence type="ECO:0000256" key="1">
    <source>
        <dbReference type="ARBA" id="ARBA00022741"/>
    </source>
</evidence>
<dbReference type="SUPFAM" id="SSF50447">
    <property type="entry name" value="Translation proteins"/>
    <property type="match status" value="1"/>
</dbReference>
<dbReference type="Gene3D" id="2.40.30.10">
    <property type="entry name" value="Translation factors"/>
    <property type="match status" value="1"/>
</dbReference>
<dbReference type="InterPro" id="IPR053905">
    <property type="entry name" value="EF-G-like_DII"/>
</dbReference>
<dbReference type="InterPro" id="IPR047872">
    <property type="entry name" value="EFG_IV"/>
</dbReference>
<dbReference type="Pfam" id="PF03764">
    <property type="entry name" value="EFG_IV"/>
    <property type="match status" value="1"/>
</dbReference>
<proteinExistence type="predicted"/>
<dbReference type="Gene3D" id="3.30.70.870">
    <property type="entry name" value="Elongation Factor G (Translational Gtpase), domain 3"/>
    <property type="match status" value="1"/>
</dbReference>
<dbReference type="SMART" id="SM00889">
    <property type="entry name" value="EFG_IV"/>
    <property type="match status" value="1"/>
</dbReference>
<reference evidence="5" key="1">
    <citation type="journal article" date="2014" name="Front. Microbiol.">
        <title>High frequency of phylogenetically diverse reductive dehalogenase-homologous genes in deep subseafloor sedimentary metagenomes.</title>
        <authorList>
            <person name="Kawai M."/>
            <person name="Futagami T."/>
            <person name="Toyoda A."/>
            <person name="Takaki Y."/>
            <person name="Nishi S."/>
            <person name="Hori S."/>
            <person name="Arai W."/>
            <person name="Tsubouchi T."/>
            <person name="Morono Y."/>
            <person name="Uchiyama I."/>
            <person name="Ito T."/>
            <person name="Fujiyama A."/>
            <person name="Inagaki F."/>
            <person name="Takami H."/>
        </authorList>
    </citation>
    <scope>NUCLEOTIDE SEQUENCE</scope>
    <source>
        <strain evidence="5">Expedition CK06-06</strain>
    </source>
</reference>
<dbReference type="FunFam" id="3.30.230.10:FF:000003">
    <property type="entry name" value="Elongation factor G"/>
    <property type="match status" value="1"/>
</dbReference>
<dbReference type="CDD" id="cd16262">
    <property type="entry name" value="EFG_III"/>
    <property type="match status" value="1"/>
</dbReference>
<evidence type="ECO:0000259" key="4">
    <source>
        <dbReference type="SMART" id="SM00889"/>
    </source>
</evidence>
<feature type="domain" description="Elongation factor EFG" evidence="3">
    <location>
        <begin position="408"/>
        <end position="462"/>
    </location>
</feature>
<dbReference type="CDD" id="cd04088">
    <property type="entry name" value="EFG_mtEFG_II"/>
    <property type="match status" value="1"/>
</dbReference>
<dbReference type="PANTHER" id="PTHR43261:SF6">
    <property type="entry name" value="ELONGATION FACTOR G-LIKE PROTEIN"/>
    <property type="match status" value="1"/>
</dbReference>
<dbReference type="InterPro" id="IPR000640">
    <property type="entry name" value="EFG_V-like"/>
</dbReference>
<dbReference type="SMART" id="SM00838">
    <property type="entry name" value="EFG_C"/>
    <property type="match status" value="1"/>
</dbReference>
<dbReference type="AlphaFoldDB" id="X1M4E4"/>
<dbReference type="EMBL" id="BARV01001902">
    <property type="protein sequence ID" value="GAI01259.1"/>
    <property type="molecule type" value="Genomic_DNA"/>
</dbReference>
<dbReference type="InterPro" id="IPR005517">
    <property type="entry name" value="Transl_elong_EFG/EF2_IV"/>
</dbReference>
<evidence type="ECO:0000256" key="2">
    <source>
        <dbReference type="ARBA" id="ARBA00023134"/>
    </source>
</evidence>
<dbReference type="SUPFAM" id="SSF52540">
    <property type="entry name" value="P-loop containing nucleoside triphosphate hydrolases"/>
    <property type="match status" value="1"/>
</dbReference>
<dbReference type="Gene3D" id="3.30.70.240">
    <property type="match status" value="1"/>
</dbReference>